<dbReference type="InterPro" id="IPR008258">
    <property type="entry name" value="Transglycosylase_SLT_dom_1"/>
</dbReference>
<evidence type="ECO:0000313" key="8">
    <source>
        <dbReference type="Proteomes" id="UP000000537"/>
    </source>
</evidence>
<feature type="domain" description="Solute-binding protein family 3/N-terminal" evidence="6">
    <location>
        <begin position="77"/>
        <end position="306"/>
    </location>
</feature>
<evidence type="ECO:0000256" key="2">
    <source>
        <dbReference type="ARBA" id="ARBA00010333"/>
    </source>
</evidence>
<dbReference type="SUPFAM" id="SSF53850">
    <property type="entry name" value="Periplasmic binding protein-like II"/>
    <property type="match status" value="1"/>
</dbReference>
<keyword evidence="3" id="KW-0732">Signal</keyword>
<accession>Q5DYU2</accession>
<keyword evidence="5" id="KW-0472">Membrane</keyword>
<dbReference type="HOGENOM" id="CLU_027494_2_0_6"/>
<reference evidence="7 8" key="2">
    <citation type="journal article" date="2008" name="BMC Genomics">
        <title>Comparative genomics-based investigation of resequencing targets in Vibrio fischeri: focus on point miscalls and artefactual expansions.</title>
        <authorList>
            <person name="Mandel M.J."/>
            <person name="Stabb E.V."/>
            <person name="Ruby E.G."/>
        </authorList>
    </citation>
    <scope>NUCLEOTIDE SEQUENCE [LARGE SCALE GENOMIC DNA]</scope>
    <source>
        <strain evidence="8">ATCC 700601 / ES114</strain>
    </source>
</reference>
<sequence length="485" mass="55996">MEIIPNTKKIKKVHFSQQINNKSNFMLKLTNLFAFLLLTLVITTISQFIFVPEIIYLSSTNNKSNKNTLEKIKKRGFLLVATKLDGVGCYYKRGQLRGIECELLQEYANYLDVELNILFFPDLHSLFTALDNKRVDIIASDLTPNNERKKKFLFSNALFHTEEWLIQRKDNAISNLKQLNGKTISIRKGTTYKDVILTLQQEMNINIKIELLPETLSTLEIIKGVANSIWSYTLADQHIAQNQHAQYPQLSPPLTIGQPREISLALFKDDKELLLHLNSWLANKKAKDILNKKNRTDIKKQYLITPWDNIFKKNASQPFDWLWLTSQAFAESSFDPNAISSSGAKGLMQLMPETAKDMGVTQLFDPNENIKGGAKYNKWLYKTYWNYLPEKEALAFTFASYNAGVGHIIDAQRLALRNGDDPNVWFNSVENHIIKLEKKSIFTLPYIKYGYCRGSETKSYVRKIFFQKRIYSNNKALLNKQHLNN</sequence>
<dbReference type="InterPro" id="IPR001638">
    <property type="entry name" value="Solute-binding_3/MltF_N"/>
</dbReference>
<evidence type="ECO:0000256" key="4">
    <source>
        <dbReference type="ARBA" id="ARBA00023237"/>
    </source>
</evidence>
<keyword evidence="4" id="KW-0998">Cell outer membrane</keyword>
<dbReference type="PANTHER" id="PTHR35936">
    <property type="entry name" value="MEMBRANE-BOUND LYTIC MUREIN TRANSGLYCOSYLASE F"/>
    <property type="match status" value="1"/>
</dbReference>
<dbReference type="CDD" id="cd13403">
    <property type="entry name" value="MLTF-like"/>
    <property type="match status" value="1"/>
</dbReference>
<dbReference type="Gene3D" id="3.40.190.10">
    <property type="entry name" value="Periplasmic binding protein-like II"/>
    <property type="match status" value="2"/>
</dbReference>
<dbReference type="KEGG" id="vfi:VF_A0984"/>
<evidence type="ECO:0000256" key="1">
    <source>
        <dbReference type="ARBA" id="ARBA00004339"/>
    </source>
</evidence>
<dbReference type="EnsemblBacteria" id="AAW88054">
    <property type="protein sequence ID" value="AAW88054"/>
    <property type="gene ID" value="VF_A0984"/>
</dbReference>
<reference evidence="7 8" key="1">
    <citation type="journal article" date="2005" name="Proc. Natl. Acad. Sci. U.S.A.">
        <title>Complete genome sequence of Vibrio fischeri: a symbiotic bacterium with pathogenic congeners.</title>
        <authorList>
            <person name="Ruby E.G."/>
            <person name="Urbanowski M."/>
            <person name="Campbell J."/>
            <person name="Dunn A."/>
            <person name="Faini M."/>
            <person name="Gunsalus R."/>
            <person name="Lostroh P."/>
            <person name="Lupp C."/>
            <person name="McCann J."/>
            <person name="Millikan D."/>
            <person name="Schaefer A."/>
            <person name="Stabb E."/>
            <person name="Stevens A."/>
            <person name="Visick K."/>
            <person name="Whistler C."/>
            <person name="Greenberg E.P."/>
        </authorList>
    </citation>
    <scope>NUCLEOTIDE SEQUENCE [LARGE SCALE GENOMIC DNA]</scope>
    <source>
        <strain evidence="8">ATCC 700601 / ES114</strain>
    </source>
</reference>
<comment type="similarity">
    <text evidence="2">Belongs to the bacterial solute-binding protein 3 family.</text>
</comment>
<dbReference type="Pfam" id="PF00497">
    <property type="entry name" value="SBP_bac_3"/>
    <property type="match status" value="1"/>
</dbReference>
<dbReference type="CDD" id="cd01009">
    <property type="entry name" value="PBP2_YfhD_N"/>
    <property type="match status" value="1"/>
</dbReference>
<protein>
    <submittedName>
        <fullName evidence="7">Predicted transglycosylase</fullName>
    </submittedName>
</protein>
<comment type="subcellular location">
    <subcellularLocation>
        <location evidence="1">Cell outer membrane</location>
        <topology evidence="1">Peripheral membrane protein</topology>
    </subcellularLocation>
</comment>
<dbReference type="EMBL" id="CP000021">
    <property type="protein sequence ID" value="AAW88054.1"/>
    <property type="molecule type" value="Genomic_DNA"/>
</dbReference>
<dbReference type="OrthoDB" id="92254at2"/>
<dbReference type="AlphaFoldDB" id="Q5DYU2"/>
<dbReference type="Proteomes" id="UP000000537">
    <property type="component" value="Chromosome II"/>
</dbReference>
<dbReference type="GO" id="GO:0009279">
    <property type="term" value="C:cell outer membrane"/>
    <property type="evidence" value="ECO:0007669"/>
    <property type="project" value="UniProtKB-SubCell"/>
</dbReference>
<name>Q5DYU2_ALIF1</name>
<evidence type="ECO:0000313" key="7">
    <source>
        <dbReference type="EMBL" id="AAW88054.1"/>
    </source>
</evidence>
<evidence type="ECO:0000256" key="3">
    <source>
        <dbReference type="ARBA" id="ARBA00022729"/>
    </source>
</evidence>
<dbReference type="InterPro" id="IPR023346">
    <property type="entry name" value="Lysozyme-like_dom_sf"/>
</dbReference>
<dbReference type="CAZy" id="GH23">
    <property type="family name" value="Glycoside Hydrolase Family 23"/>
</dbReference>
<keyword evidence="8" id="KW-1185">Reference proteome</keyword>
<keyword evidence="5" id="KW-0812">Transmembrane</keyword>
<feature type="transmembrane region" description="Helical" evidence="5">
    <location>
        <begin position="32"/>
        <end position="57"/>
    </location>
</feature>
<dbReference type="eggNOG" id="COG4623">
    <property type="taxonomic scope" value="Bacteria"/>
</dbReference>
<evidence type="ECO:0000256" key="5">
    <source>
        <dbReference type="SAM" id="Phobius"/>
    </source>
</evidence>
<evidence type="ECO:0000259" key="6">
    <source>
        <dbReference type="SMART" id="SM00062"/>
    </source>
</evidence>
<organism evidence="7 8">
    <name type="scientific">Aliivibrio fischeri (strain ATCC 700601 / ES114)</name>
    <name type="common">Vibrio fischeri</name>
    <dbReference type="NCBI Taxonomy" id="312309"/>
    <lineage>
        <taxon>Bacteria</taxon>
        <taxon>Pseudomonadati</taxon>
        <taxon>Pseudomonadota</taxon>
        <taxon>Gammaproteobacteria</taxon>
        <taxon>Vibrionales</taxon>
        <taxon>Vibrionaceae</taxon>
        <taxon>Aliivibrio</taxon>
    </lineage>
</organism>
<keyword evidence="5" id="KW-1133">Transmembrane helix</keyword>
<dbReference type="Pfam" id="PF01464">
    <property type="entry name" value="SLT"/>
    <property type="match status" value="1"/>
</dbReference>
<dbReference type="SUPFAM" id="SSF53955">
    <property type="entry name" value="Lysozyme-like"/>
    <property type="match status" value="1"/>
</dbReference>
<dbReference type="SMART" id="SM00062">
    <property type="entry name" value="PBPb"/>
    <property type="match status" value="1"/>
</dbReference>
<dbReference type="STRING" id="312309.VF_A0984"/>
<dbReference type="PATRIC" id="fig|312309.11.peg.3584"/>
<dbReference type="PANTHER" id="PTHR35936:SF32">
    <property type="entry name" value="MEMBRANE-BOUND LYTIC MUREIN TRANSGLYCOSYLASE F"/>
    <property type="match status" value="1"/>
</dbReference>
<proteinExistence type="inferred from homology"/>
<gene>
    <name evidence="7" type="primary">yfhD</name>
    <name evidence="7" type="ordered locus">VF_A0984</name>
</gene>
<dbReference type="Gene3D" id="1.10.530.10">
    <property type="match status" value="1"/>
</dbReference>